<keyword evidence="2" id="KW-1185">Reference proteome</keyword>
<name>A0A9P6YT73_9FUNG</name>
<sequence>MVLSYKISNQSINAATQRPQTPELSAKLKNMFWSQVVTRKRTSLMNATFEYDIHNSQQDKVIHSEVWRAGSSPGSVLLDVTDRSELPVQLMTLITKQFPSRIAVATTKKGSRKIVEIDFDSSDPVLDHILKDGFTFENDAVRLLPCWALDPAVPLVRL</sequence>
<gene>
    <name evidence="1" type="ORF">G6F50_011325</name>
</gene>
<reference evidence="1 2" key="1">
    <citation type="journal article" date="2020" name="Microb. Genom.">
        <title>Genetic diversity of clinical and environmental Mucorales isolates obtained from an investigation of mucormycosis cases among solid organ transplant recipients.</title>
        <authorList>
            <person name="Nguyen M.H."/>
            <person name="Kaul D."/>
            <person name="Muto C."/>
            <person name="Cheng S.J."/>
            <person name="Richter R.A."/>
            <person name="Bruno V.M."/>
            <person name="Liu G."/>
            <person name="Beyhan S."/>
            <person name="Sundermann A.J."/>
            <person name="Mounaud S."/>
            <person name="Pasculle A.W."/>
            <person name="Nierman W.C."/>
            <person name="Driscoll E."/>
            <person name="Cumbie R."/>
            <person name="Clancy C.J."/>
            <person name="Dupont C.L."/>
        </authorList>
    </citation>
    <scope>NUCLEOTIDE SEQUENCE [LARGE SCALE GENOMIC DNA]</scope>
    <source>
        <strain evidence="1 2">GL24</strain>
    </source>
</reference>
<comment type="caution">
    <text evidence="1">The sequence shown here is derived from an EMBL/GenBank/DDBJ whole genome shotgun (WGS) entry which is preliminary data.</text>
</comment>
<evidence type="ECO:0000313" key="2">
    <source>
        <dbReference type="Proteomes" id="UP000740926"/>
    </source>
</evidence>
<dbReference type="EMBL" id="JAANIU010002838">
    <property type="protein sequence ID" value="KAG1564127.1"/>
    <property type="molecule type" value="Genomic_DNA"/>
</dbReference>
<organism evidence="1 2">
    <name type="scientific">Rhizopus delemar</name>
    <dbReference type="NCBI Taxonomy" id="936053"/>
    <lineage>
        <taxon>Eukaryota</taxon>
        <taxon>Fungi</taxon>
        <taxon>Fungi incertae sedis</taxon>
        <taxon>Mucoromycota</taxon>
        <taxon>Mucoromycotina</taxon>
        <taxon>Mucoromycetes</taxon>
        <taxon>Mucorales</taxon>
        <taxon>Mucorineae</taxon>
        <taxon>Rhizopodaceae</taxon>
        <taxon>Rhizopus</taxon>
    </lineage>
</organism>
<evidence type="ECO:0000313" key="1">
    <source>
        <dbReference type="EMBL" id="KAG1564127.1"/>
    </source>
</evidence>
<accession>A0A9P6YT73</accession>
<dbReference type="Proteomes" id="UP000740926">
    <property type="component" value="Unassembled WGS sequence"/>
</dbReference>
<dbReference type="AlphaFoldDB" id="A0A9P6YT73"/>
<protein>
    <submittedName>
        <fullName evidence="1">Uncharacterized protein</fullName>
    </submittedName>
</protein>
<proteinExistence type="predicted"/>